<protein>
    <recommendedName>
        <fullName evidence="3">ATP-dependent RecD2 DNA helicase</fullName>
        <ecNumber evidence="3">5.6.2.3</ecNumber>
    </recommendedName>
    <alternativeName>
        <fullName evidence="3">DNA 5'-3' helicase subunit RecD2</fullName>
    </alternativeName>
</protein>
<dbReference type="Gene3D" id="3.40.50.300">
    <property type="entry name" value="P-loop containing nucleotide triphosphate hydrolases"/>
    <property type="match status" value="2"/>
</dbReference>
<dbReference type="InterPro" id="IPR055446">
    <property type="entry name" value="RecD2_N_OB"/>
</dbReference>
<dbReference type="InterPro" id="IPR006345">
    <property type="entry name" value="RecD2"/>
</dbReference>
<dbReference type="EC" id="5.6.2.3" evidence="3"/>
<dbReference type="Pfam" id="PF18335">
    <property type="entry name" value="SH3_13"/>
    <property type="match status" value="1"/>
</dbReference>
<evidence type="ECO:0000259" key="4">
    <source>
        <dbReference type="SMART" id="SM00382"/>
    </source>
</evidence>
<dbReference type="AlphaFoldDB" id="A0A2P1P9H8"/>
<dbReference type="InterPro" id="IPR050534">
    <property type="entry name" value="Coronavir_polyprotein_1ab"/>
</dbReference>
<dbReference type="Gene3D" id="2.30.30.940">
    <property type="match status" value="1"/>
</dbReference>
<evidence type="ECO:0000256" key="2">
    <source>
        <dbReference type="ARBA" id="ARBA00022840"/>
    </source>
</evidence>
<name>A0A2P1P9H8_9RICK</name>
<dbReference type="HAMAP" id="MF_01488">
    <property type="entry name" value="RecD2"/>
    <property type="match status" value="1"/>
</dbReference>
<dbReference type="InterPro" id="IPR010994">
    <property type="entry name" value="RuvA_2-like"/>
</dbReference>
<feature type="domain" description="AAA+ ATPase" evidence="4">
    <location>
        <begin position="349"/>
        <end position="488"/>
    </location>
</feature>
<dbReference type="PANTHER" id="PTHR43788:SF6">
    <property type="entry name" value="DNA HELICASE B"/>
    <property type="match status" value="1"/>
</dbReference>
<sequence>MVSMTSNLDTKQNTHFERVVGTVDRVIYTNTENGYNVLEVKVKGISKPVTVVGSLGPVNPGEVIEAIGSWKLDKTYGRQFSSTFIKTNLPSDIAGIKKYLASGMIYGIGEHYADLIVNTFKEDTIAIINEDVTRLGQVRGIGAKRLKSIQDSWQEQKVIKDLMLFLHSSGIGSSLAIRIYRKYGQDAVSQIKENPYILSQEVSGIGFATADKIAQSLDIELTSPFRVKAGITYVLQDYSNQGSSAVPKTNLLKDASILLNLPKGLIETTLLSLVQEDKMIVEVKLNDLPAYSLSYLFHSEKAIAQKLIDLHKAHIPLNIDFEESINFVEQDLKIILADKQKEAIKSAIDNNVVVITGGPGTGKTTILNSLIRILKKHNLKVSLCAPTGKAAKRMSQVSGVGAQTIHRLLGISFPGCTYSNLKCDVLIIDEMSMVNINIMFAVCKSMEEIKRLVLVGDANQLPPIGPGKVLQDIIESKVLSVVTLDKIFRQAQTSKIITNAHKINNGQMPDLQNADDFYFIRASSDINRYIISCIERLKKNFDPLRDIQVIAPMQKGETGVIALNQLLQKSLNKSNIKITRHGHAFLLGDKVMQIVNNYTKDIYNGDVGIICNIDQENQGIKVNFEGQIIHYDFNELDQLTLSYANTVHKSQGSEYKVVILTLCMEHFIMLKRRLLYTALTRAKEKVIIIGEERAISLAVKSLEVQNRYSKLQNNLVNLITDPLVASTIIEQKIFDVIFEYLNKNISKGKLYRLRFIAFDSNYSWQAIAEEHDGLKYFVASQNTPLGYEIANFQKKADVYFERLKEASKVLFIHTAKNIVDIITINKK</sequence>
<dbReference type="CDD" id="cd17933">
    <property type="entry name" value="DEXSc_RecD-like"/>
    <property type="match status" value="1"/>
</dbReference>
<keyword evidence="3" id="KW-0238">DNA-binding</keyword>
<dbReference type="GO" id="GO:0006310">
    <property type="term" value="P:DNA recombination"/>
    <property type="evidence" value="ECO:0007669"/>
    <property type="project" value="InterPro"/>
</dbReference>
<dbReference type="PANTHER" id="PTHR43788">
    <property type="entry name" value="DNA2/NAM7 HELICASE FAMILY MEMBER"/>
    <property type="match status" value="1"/>
</dbReference>
<dbReference type="Pfam" id="PF13538">
    <property type="entry name" value="UvrD_C_2"/>
    <property type="match status" value="1"/>
</dbReference>
<keyword evidence="3" id="KW-0347">Helicase</keyword>
<dbReference type="InterPro" id="IPR029493">
    <property type="entry name" value="RecD2-like_HHH"/>
</dbReference>
<dbReference type="GO" id="GO:0016887">
    <property type="term" value="F:ATP hydrolysis activity"/>
    <property type="evidence" value="ECO:0007669"/>
    <property type="project" value="RHEA"/>
</dbReference>
<keyword evidence="2 3" id="KW-0067">ATP-binding</keyword>
<dbReference type="Proteomes" id="UP000241762">
    <property type="component" value="Chromosome"/>
</dbReference>
<dbReference type="Gene3D" id="1.10.10.2220">
    <property type="match status" value="1"/>
</dbReference>
<evidence type="ECO:0000256" key="3">
    <source>
        <dbReference type="HAMAP-Rule" id="MF_01488"/>
    </source>
</evidence>
<dbReference type="InterPro" id="IPR027785">
    <property type="entry name" value="UvrD-like_helicase_C"/>
</dbReference>
<proteinExistence type="inferred from homology"/>
<dbReference type="InterPro" id="IPR041451">
    <property type="entry name" value="RecD2_SH13"/>
</dbReference>
<dbReference type="Pfam" id="PF13604">
    <property type="entry name" value="AAA_30"/>
    <property type="match status" value="1"/>
</dbReference>
<dbReference type="SUPFAM" id="SSF47781">
    <property type="entry name" value="RuvA domain 2-like"/>
    <property type="match status" value="1"/>
</dbReference>
<dbReference type="GO" id="GO:0005524">
    <property type="term" value="F:ATP binding"/>
    <property type="evidence" value="ECO:0007669"/>
    <property type="project" value="UniProtKB-UniRule"/>
</dbReference>
<dbReference type="EMBL" id="CP027845">
    <property type="protein sequence ID" value="AVP87928.1"/>
    <property type="molecule type" value="Genomic_DNA"/>
</dbReference>
<evidence type="ECO:0000256" key="1">
    <source>
        <dbReference type="ARBA" id="ARBA00022741"/>
    </source>
</evidence>
<keyword evidence="3" id="KW-0413">Isomerase</keyword>
<dbReference type="Pfam" id="PF23139">
    <property type="entry name" value="OB_YrrC"/>
    <property type="match status" value="1"/>
</dbReference>
<comment type="function">
    <text evidence="3">DNA-dependent ATPase and ATP-dependent 5'-3' DNA helicase. Has no activity on blunt DNA or DNA with 3'-overhangs, requires at least 10 bases of 5'-ssDNA for helicase activity.</text>
</comment>
<keyword evidence="6" id="KW-1185">Reference proteome</keyword>
<reference evidence="5 6" key="1">
    <citation type="submission" date="2018-03" db="EMBL/GenBank/DDBJ databases">
        <title>A gene transfer event suggests a long-term partnership between eustigmatophyte algae and a novel lineage of endosymbiotic bacteria.</title>
        <authorList>
            <person name="Yurchenko T."/>
            <person name="Sevcikova T."/>
            <person name="Pribyl P."/>
            <person name="El Karkouri K."/>
            <person name="Klimes V."/>
            <person name="Amaral R."/>
            <person name="Zbrankova V."/>
            <person name="Kim E."/>
            <person name="Raoult D."/>
            <person name="Santos L.M.A."/>
            <person name="Elias M."/>
        </authorList>
    </citation>
    <scope>NUCLEOTIDE SEQUENCE [LARGE SCALE GENOMIC DNA]</scope>
    <source>
        <strain evidence="5">CCALA 838</strain>
    </source>
</reference>
<dbReference type="NCBIfam" id="TIGR01448">
    <property type="entry name" value="recD_rel"/>
    <property type="match status" value="1"/>
</dbReference>
<keyword evidence="3" id="KW-0378">Hydrolase</keyword>
<dbReference type="GO" id="GO:0003677">
    <property type="term" value="F:DNA binding"/>
    <property type="evidence" value="ECO:0007669"/>
    <property type="project" value="UniProtKB-UniRule"/>
</dbReference>
<dbReference type="KEGG" id="ptc:phytr_10000"/>
<evidence type="ECO:0000313" key="5">
    <source>
        <dbReference type="EMBL" id="AVP87928.1"/>
    </source>
</evidence>
<accession>A0A2P1P9H8</accession>
<comment type="catalytic activity">
    <reaction evidence="3">
        <text>ATP + H2O = ADP + phosphate + H(+)</text>
        <dbReference type="Rhea" id="RHEA:13065"/>
        <dbReference type="ChEBI" id="CHEBI:15377"/>
        <dbReference type="ChEBI" id="CHEBI:15378"/>
        <dbReference type="ChEBI" id="CHEBI:30616"/>
        <dbReference type="ChEBI" id="CHEBI:43474"/>
        <dbReference type="ChEBI" id="CHEBI:456216"/>
        <dbReference type="EC" id="5.6.2.3"/>
    </reaction>
</comment>
<comment type="similarity">
    <text evidence="3">Belongs to the RecD family. RecD2 subfamily.</text>
</comment>
<dbReference type="GO" id="GO:0043139">
    <property type="term" value="F:5'-3' DNA helicase activity"/>
    <property type="evidence" value="ECO:0007669"/>
    <property type="project" value="UniProtKB-UniRule"/>
</dbReference>
<keyword evidence="1 3" id="KW-0547">Nucleotide-binding</keyword>
<organism evidence="5 6">
    <name type="scientific">Candidatus Phycorickettsia trachydisci</name>
    <dbReference type="NCBI Taxonomy" id="2115978"/>
    <lineage>
        <taxon>Bacteria</taxon>
        <taxon>Pseudomonadati</taxon>
        <taxon>Pseudomonadota</taxon>
        <taxon>Alphaproteobacteria</taxon>
        <taxon>Rickettsiales</taxon>
        <taxon>Rickettsiaceae</taxon>
        <taxon>Candidatus Phycorickettsia</taxon>
    </lineage>
</organism>
<dbReference type="Pfam" id="PF14490">
    <property type="entry name" value="HHH_RecD2"/>
    <property type="match status" value="1"/>
</dbReference>
<dbReference type="CDD" id="cd18809">
    <property type="entry name" value="SF1_C_RecD"/>
    <property type="match status" value="1"/>
</dbReference>
<gene>
    <name evidence="3" type="primary">recD2</name>
    <name evidence="5" type="ORF">phytr_10000</name>
</gene>
<dbReference type="SMART" id="SM00382">
    <property type="entry name" value="AAA"/>
    <property type="match status" value="1"/>
</dbReference>
<evidence type="ECO:0000313" key="6">
    <source>
        <dbReference type="Proteomes" id="UP000241762"/>
    </source>
</evidence>
<feature type="binding site" evidence="3">
    <location>
        <begin position="360"/>
        <end position="364"/>
    </location>
    <ligand>
        <name>ATP</name>
        <dbReference type="ChEBI" id="CHEBI:30616"/>
    </ligand>
</feature>
<dbReference type="Gene3D" id="1.10.150.20">
    <property type="entry name" value="5' to 3' exonuclease, C-terminal subdomain"/>
    <property type="match status" value="1"/>
</dbReference>
<dbReference type="InterPro" id="IPR027417">
    <property type="entry name" value="P-loop_NTPase"/>
</dbReference>
<dbReference type="InterPro" id="IPR003593">
    <property type="entry name" value="AAA+_ATPase"/>
</dbReference>
<dbReference type="SUPFAM" id="SSF52540">
    <property type="entry name" value="P-loop containing nucleoside triphosphate hydrolases"/>
    <property type="match status" value="2"/>
</dbReference>